<feature type="binding site" evidence="13">
    <location>
        <position position="313"/>
    </location>
    <ligand>
        <name>S-adenosyl-L-methionine</name>
        <dbReference type="ChEBI" id="CHEBI:59789"/>
    </ligand>
</feature>
<sequence>MTKSVNEREIVLAVLMEVTEKGAYSHLILRDVLDKYQYLDKRERAFITRVTEGTLEHMIEIDYILDQFSKVKVKKMKPVIRNILRSGVYQLKYMDTVPDHAVCSEAVRLAARKGFSGLRGYVNGVLRNTARNLDQVKYPEEGLAALSVRYSCPEWILKLWQQDYEPDVIEAMLRDFQEEKPLVIRCCLNRISPEKLTERLRAEGVTVTVHPYLPYALEISGYDYLEGLESFREGLFVVQDVSSMLVAEIADPGPDARVIDVCAAPGGKALHMAEKLEGTGYVDARDLTPRKVEMIRENISRTGLENIGAKVQDAAVFDGESEEKADIVIADLPCSGLGVLGKKTDLKYKASPEGTEALVHLQREILSCVQRYVKPGGTLVYSTCTVDPAENMDNVYWFLQKYPEFRQDDIRGRLCPELREDVQGEGCLQLLPGIHKTDGFFIAGMVRRKSGEIQK</sequence>
<dbReference type="Pfam" id="PF01189">
    <property type="entry name" value="Methyltr_RsmB-F"/>
    <property type="match status" value="1"/>
</dbReference>
<dbReference type="EMBL" id="DXAY01000257">
    <property type="protein sequence ID" value="HIZ75753.1"/>
    <property type="molecule type" value="Genomic_DNA"/>
</dbReference>
<evidence type="ECO:0000256" key="12">
    <source>
        <dbReference type="ARBA" id="ARBA00047283"/>
    </source>
</evidence>
<keyword evidence="4" id="KW-0963">Cytoplasm</keyword>
<keyword evidence="9 13" id="KW-0694">RNA-binding</keyword>
<dbReference type="PANTHER" id="PTHR22807:SF53">
    <property type="entry name" value="RIBOSOMAL RNA SMALL SUBUNIT METHYLTRANSFERASE B-RELATED"/>
    <property type="match status" value="1"/>
</dbReference>
<dbReference type="Gene3D" id="3.40.50.150">
    <property type="entry name" value="Vaccinia Virus protein VP39"/>
    <property type="match status" value="1"/>
</dbReference>
<comment type="caution">
    <text evidence="15">The sequence shown here is derived from an EMBL/GenBank/DDBJ whole genome shotgun (WGS) entry which is preliminary data.</text>
</comment>
<dbReference type="Proteomes" id="UP000824116">
    <property type="component" value="Unassembled WGS sequence"/>
</dbReference>
<dbReference type="PANTHER" id="PTHR22807">
    <property type="entry name" value="NOP2 YEAST -RELATED NOL1/NOP2/FMU SUN DOMAIN-CONTAINING"/>
    <property type="match status" value="1"/>
</dbReference>
<reference evidence="15" key="2">
    <citation type="submission" date="2021-04" db="EMBL/GenBank/DDBJ databases">
        <authorList>
            <person name="Gilroy R."/>
        </authorList>
    </citation>
    <scope>NUCLEOTIDE SEQUENCE</scope>
    <source>
        <strain evidence="15">CHK196-3914</strain>
    </source>
</reference>
<evidence type="ECO:0000256" key="6">
    <source>
        <dbReference type="ARBA" id="ARBA00022603"/>
    </source>
</evidence>
<dbReference type="Pfam" id="PF01029">
    <property type="entry name" value="NusB"/>
    <property type="match status" value="1"/>
</dbReference>
<evidence type="ECO:0000256" key="3">
    <source>
        <dbReference type="ARBA" id="ARBA00012140"/>
    </source>
</evidence>
<dbReference type="InterPro" id="IPR004573">
    <property type="entry name" value="rRNA_ssu_MeTfrase_B"/>
</dbReference>
<organism evidence="15 16">
    <name type="scientific">Candidatus Mediterraneibacter stercoravium</name>
    <dbReference type="NCBI Taxonomy" id="2838685"/>
    <lineage>
        <taxon>Bacteria</taxon>
        <taxon>Bacillati</taxon>
        <taxon>Bacillota</taxon>
        <taxon>Clostridia</taxon>
        <taxon>Lachnospirales</taxon>
        <taxon>Lachnospiraceae</taxon>
        <taxon>Mediterraneibacter</taxon>
    </lineage>
</organism>
<dbReference type="Gene3D" id="1.10.940.10">
    <property type="entry name" value="NusB-like"/>
    <property type="match status" value="1"/>
</dbReference>
<evidence type="ECO:0000313" key="15">
    <source>
        <dbReference type="EMBL" id="HIZ75753.1"/>
    </source>
</evidence>
<evidence type="ECO:0000259" key="14">
    <source>
        <dbReference type="PROSITE" id="PS51686"/>
    </source>
</evidence>
<evidence type="ECO:0000256" key="9">
    <source>
        <dbReference type="ARBA" id="ARBA00022884"/>
    </source>
</evidence>
<evidence type="ECO:0000256" key="7">
    <source>
        <dbReference type="ARBA" id="ARBA00022679"/>
    </source>
</evidence>
<feature type="binding site" evidence="13">
    <location>
        <position position="286"/>
    </location>
    <ligand>
        <name>S-adenosyl-L-methionine</name>
        <dbReference type="ChEBI" id="CHEBI:59789"/>
    </ligand>
</feature>
<comment type="function">
    <text evidence="1">Specifically methylates the cytosine at position 967 (m5C967) of 16S rRNA.</text>
</comment>
<dbReference type="InterPro" id="IPR001678">
    <property type="entry name" value="MeTrfase_RsmB-F_NOP2_dom"/>
</dbReference>
<evidence type="ECO:0000256" key="11">
    <source>
        <dbReference type="ARBA" id="ARBA00031088"/>
    </source>
</evidence>
<evidence type="ECO:0000256" key="8">
    <source>
        <dbReference type="ARBA" id="ARBA00022691"/>
    </source>
</evidence>
<evidence type="ECO:0000256" key="1">
    <source>
        <dbReference type="ARBA" id="ARBA00002724"/>
    </source>
</evidence>
<dbReference type="SUPFAM" id="SSF48013">
    <property type="entry name" value="NusB-like"/>
    <property type="match status" value="1"/>
</dbReference>
<dbReference type="GO" id="GO:0006355">
    <property type="term" value="P:regulation of DNA-templated transcription"/>
    <property type="evidence" value="ECO:0007669"/>
    <property type="project" value="InterPro"/>
</dbReference>
<feature type="binding site" evidence="13">
    <location>
        <begin position="262"/>
        <end position="268"/>
    </location>
    <ligand>
        <name>S-adenosyl-L-methionine</name>
        <dbReference type="ChEBI" id="CHEBI:59789"/>
    </ligand>
</feature>
<dbReference type="EC" id="2.1.1.176" evidence="3"/>
<dbReference type="NCBIfam" id="TIGR00563">
    <property type="entry name" value="rsmB"/>
    <property type="match status" value="1"/>
</dbReference>
<evidence type="ECO:0000256" key="5">
    <source>
        <dbReference type="ARBA" id="ARBA00022552"/>
    </source>
</evidence>
<evidence type="ECO:0000256" key="4">
    <source>
        <dbReference type="ARBA" id="ARBA00022490"/>
    </source>
</evidence>
<feature type="active site" description="Nucleophile" evidence="13">
    <location>
        <position position="384"/>
    </location>
</feature>
<evidence type="ECO:0000256" key="10">
    <source>
        <dbReference type="ARBA" id="ARBA00030399"/>
    </source>
</evidence>
<proteinExistence type="inferred from homology"/>
<comment type="catalytic activity">
    <reaction evidence="12">
        <text>cytidine(967) in 16S rRNA + S-adenosyl-L-methionine = 5-methylcytidine(967) in 16S rRNA + S-adenosyl-L-homocysteine + H(+)</text>
        <dbReference type="Rhea" id="RHEA:42748"/>
        <dbReference type="Rhea" id="RHEA-COMP:10219"/>
        <dbReference type="Rhea" id="RHEA-COMP:10220"/>
        <dbReference type="ChEBI" id="CHEBI:15378"/>
        <dbReference type="ChEBI" id="CHEBI:57856"/>
        <dbReference type="ChEBI" id="CHEBI:59789"/>
        <dbReference type="ChEBI" id="CHEBI:74483"/>
        <dbReference type="ChEBI" id="CHEBI:82748"/>
        <dbReference type="EC" id="2.1.1.176"/>
    </reaction>
</comment>
<dbReference type="InterPro" id="IPR029063">
    <property type="entry name" value="SAM-dependent_MTases_sf"/>
</dbReference>
<keyword evidence="8 13" id="KW-0949">S-adenosyl-L-methionine</keyword>
<reference evidence="15" key="1">
    <citation type="journal article" date="2021" name="PeerJ">
        <title>Extensive microbial diversity within the chicken gut microbiome revealed by metagenomics and culture.</title>
        <authorList>
            <person name="Gilroy R."/>
            <person name="Ravi A."/>
            <person name="Getino M."/>
            <person name="Pursley I."/>
            <person name="Horton D.L."/>
            <person name="Alikhan N.F."/>
            <person name="Baker D."/>
            <person name="Gharbi K."/>
            <person name="Hall N."/>
            <person name="Watson M."/>
            <person name="Adriaenssens E.M."/>
            <person name="Foster-Nyarko E."/>
            <person name="Jarju S."/>
            <person name="Secka A."/>
            <person name="Antonio M."/>
            <person name="Oren A."/>
            <person name="Chaudhuri R.R."/>
            <person name="La Ragione R."/>
            <person name="Hildebrand F."/>
            <person name="Pallen M.J."/>
        </authorList>
    </citation>
    <scope>NUCLEOTIDE SEQUENCE</scope>
    <source>
        <strain evidence="15">CHK196-3914</strain>
    </source>
</reference>
<evidence type="ECO:0000256" key="13">
    <source>
        <dbReference type="PROSITE-ProRule" id="PRU01023"/>
    </source>
</evidence>
<comment type="similarity">
    <text evidence="13">Belongs to the class I-like SAM-binding methyltransferase superfamily. RsmB/NOP family.</text>
</comment>
<dbReference type="InterPro" id="IPR006027">
    <property type="entry name" value="NusB_RsmB_TIM44"/>
</dbReference>
<evidence type="ECO:0000313" key="16">
    <source>
        <dbReference type="Proteomes" id="UP000824116"/>
    </source>
</evidence>
<feature type="binding site" evidence="13">
    <location>
        <position position="331"/>
    </location>
    <ligand>
        <name>S-adenosyl-L-methionine</name>
        <dbReference type="ChEBI" id="CHEBI:59789"/>
    </ligand>
</feature>
<dbReference type="AlphaFoldDB" id="A0A9D2GAP9"/>
<dbReference type="InterPro" id="IPR049560">
    <property type="entry name" value="MeTrfase_RsmB-F_NOP2_cat"/>
</dbReference>
<dbReference type="InterPro" id="IPR023267">
    <property type="entry name" value="RCMT"/>
</dbReference>
<gene>
    <name evidence="15" type="primary">rsmB</name>
    <name evidence="15" type="ORF">H9723_11030</name>
</gene>
<dbReference type="InterPro" id="IPR054728">
    <property type="entry name" value="RsmB-like_ferredoxin"/>
</dbReference>
<dbReference type="InterPro" id="IPR035926">
    <property type="entry name" value="NusB-like_sf"/>
</dbReference>
<dbReference type="PRINTS" id="PR02008">
    <property type="entry name" value="RCMTFAMILY"/>
</dbReference>
<feature type="domain" description="SAM-dependent MTase RsmB/NOP-type" evidence="14">
    <location>
        <begin position="172"/>
        <end position="448"/>
    </location>
</feature>
<dbReference type="GO" id="GO:0008649">
    <property type="term" value="F:rRNA methyltransferase activity"/>
    <property type="evidence" value="ECO:0007669"/>
    <property type="project" value="InterPro"/>
</dbReference>
<protein>
    <recommendedName>
        <fullName evidence="3">16S rRNA (cytosine(967)-C(5))-methyltransferase</fullName>
        <ecNumber evidence="3">2.1.1.176</ecNumber>
    </recommendedName>
    <alternativeName>
        <fullName evidence="10">16S rRNA m5C967 methyltransferase</fullName>
    </alternativeName>
    <alternativeName>
        <fullName evidence="11">rRNA (cytosine-C(5)-)-methyltransferase RsmB</fullName>
    </alternativeName>
</protein>
<name>A0A9D2GAP9_9FIRM</name>
<comment type="subcellular location">
    <subcellularLocation>
        <location evidence="2">Cytoplasm</location>
    </subcellularLocation>
</comment>
<accession>A0A9D2GAP9</accession>
<keyword evidence="5" id="KW-0698">rRNA processing</keyword>
<dbReference type="GO" id="GO:0005737">
    <property type="term" value="C:cytoplasm"/>
    <property type="evidence" value="ECO:0007669"/>
    <property type="project" value="UniProtKB-SubCell"/>
</dbReference>
<keyword evidence="6 13" id="KW-0489">Methyltransferase</keyword>
<keyword evidence="7 13" id="KW-0808">Transferase</keyword>
<dbReference type="Gene3D" id="3.30.70.1170">
    <property type="entry name" value="Sun protein, domain 3"/>
    <property type="match status" value="1"/>
</dbReference>
<dbReference type="GO" id="GO:0003723">
    <property type="term" value="F:RNA binding"/>
    <property type="evidence" value="ECO:0007669"/>
    <property type="project" value="UniProtKB-UniRule"/>
</dbReference>
<evidence type="ECO:0000256" key="2">
    <source>
        <dbReference type="ARBA" id="ARBA00004496"/>
    </source>
</evidence>
<dbReference type="SUPFAM" id="SSF53335">
    <property type="entry name" value="S-adenosyl-L-methionine-dependent methyltransferases"/>
    <property type="match status" value="1"/>
</dbReference>
<dbReference type="CDD" id="cd02440">
    <property type="entry name" value="AdoMet_MTases"/>
    <property type="match status" value="1"/>
</dbReference>
<dbReference type="NCBIfam" id="NF011494">
    <property type="entry name" value="PRK14902.1"/>
    <property type="match status" value="1"/>
</dbReference>
<dbReference type="Pfam" id="PF22458">
    <property type="entry name" value="RsmF-B_ferredox"/>
    <property type="match status" value="1"/>
</dbReference>
<dbReference type="PROSITE" id="PS51686">
    <property type="entry name" value="SAM_MT_RSMB_NOP"/>
    <property type="match status" value="1"/>
</dbReference>